<keyword evidence="9" id="KW-1185">Reference proteome</keyword>
<dbReference type="AlphaFoldDB" id="A0ABD5Z0Z2"/>
<accession>A0ABD5Z0Z2</accession>
<dbReference type="EMBL" id="JBHTAR010000011">
    <property type="protein sequence ID" value="MFC7198842.1"/>
    <property type="molecule type" value="Genomic_DNA"/>
</dbReference>
<reference evidence="8 9" key="1">
    <citation type="journal article" date="2019" name="Int. J. Syst. Evol. Microbiol.">
        <title>The Global Catalogue of Microorganisms (GCM) 10K type strain sequencing project: providing services to taxonomists for standard genome sequencing and annotation.</title>
        <authorList>
            <consortium name="The Broad Institute Genomics Platform"/>
            <consortium name="The Broad Institute Genome Sequencing Center for Infectious Disease"/>
            <person name="Wu L."/>
            <person name="Ma J."/>
        </authorList>
    </citation>
    <scope>NUCLEOTIDE SEQUENCE [LARGE SCALE GENOMIC DNA]</scope>
    <source>
        <strain evidence="8 9">XZGYJ-43</strain>
    </source>
</reference>
<sequence length="500" mass="51990">MAEDARSADGEVDLGPADDPDADDVDSASAALFVSRIVTQAVGFFALVYYARVLGPAGLGVFFTFQTLVSVLGIASEFGVSGAVTKRMSQAVTERQRGAFLTGAFVLMLAPFGVVSLGVVLFGHRLSQFVGLDAVVPLLVFVLAVNASAQMLISALRGERQISVTAWVSLAGQFVRVVVSVGFLLAGFGAVALVYGIAASSLTRSASAFGLLNTTPAVPRFETIRSLFDFSKYTAGMEVSDLAYNWADTLVLAVFASKSVVGVYETAWKLSFVTLLAAQVIGVALAPSVTNWHESGQMEKVAEAFRHGVTYSLLFVVPSIVGVAVLGEEILSALYGFTTGATILLVLVVGQLAQAVKNVSQNVLFGVNRPEAVFWTNVVTVGANVVLNLALVPRFGGIGAAAATLATATVAALAQLYTLRSTIPLSVDAGAIAWQVVLAGVVGGVLLLVRPHVPGVTTPWVFALVALAVAVYGTGLLAHGGMRERLLDALPVSKLPVSLS</sequence>
<comment type="subcellular location">
    <subcellularLocation>
        <location evidence="1">Cell membrane</location>
        <topology evidence="1">Multi-pass membrane protein</topology>
    </subcellularLocation>
</comment>
<feature type="transmembrane region" description="Helical" evidence="7">
    <location>
        <begin position="431"/>
        <end position="448"/>
    </location>
</feature>
<dbReference type="Pfam" id="PF13440">
    <property type="entry name" value="Polysacc_synt_3"/>
    <property type="match status" value="1"/>
</dbReference>
<feature type="transmembrane region" description="Helical" evidence="7">
    <location>
        <begin position="57"/>
        <end position="78"/>
    </location>
</feature>
<evidence type="ECO:0000256" key="2">
    <source>
        <dbReference type="ARBA" id="ARBA00022475"/>
    </source>
</evidence>
<keyword evidence="4 7" id="KW-1133">Transmembrane helix</keyword>
<feature type="transmembrane region" description="Helical" evidence="7">
    <location>
        <begin position="174"/>
        <end position="198"/>
    </location>
</feature>
<comment type="caution">
    <text evidence="8">The sequence shown here is derived from an EMBL/GenBank/DDBJ whole genome shotgun (WGS) entry which is preliminary data.</text>
</comment>
<feature type="transmembrane region" description="Helical" evidence="7">
    <location>
        <begin position="308"/>
        <end position="327"/>
    </location>
</feature>
<evidence type="ECO:0000313" key="8">
    <source>
        <dbReference type="EMBL" id="MFC7198842.1"/>
    </source>
</evidence>
<feature type="transmembrane region" description="Helical" evidence="7">
    <location>
        <begin position="374"/>
        <end position="392"/>
    </location>
</feature>
<dbReference type="GO" id="GO:0005886">
    <property type="term" value="C:plasma membrane"/>
    <property type="evidence" value="ECO:0007669"/>
    <property type="project" value="UniProtKB-SubCell"/>
</dbReference>
<organism evidence="8 9">
    <name type="scientific">Halospeciosus flavus</name>
    <dbReference type="NCBI Taxonomy" id="3032283"/>
    <lineage>
        <taxon>Archaea</taxon>
        <taxon>Methanobacteriati</taxon>
        <taxon>Methanobacteriota</taxon>
        <taxon>Stenosarchaea group</taxon>
        <taxon>Halobacteria</taxon>
        <taxon>Halobacteriales</taxon>
        <taxon>Halobacteriaceae</taxon>
        <taxon>Halospeciosus</taxon>
    </lineage>
</organism>
<feature type="transmembrane region" description="Helical" evidence="7">
    <location>
        <begin position="398"/>
        <end position="419"/>
    </location>
</feature>
<dbReference type="CDD" id="cd13128">
    <property type="entry name" value="MATE_Wzx_like"/>
    <property type="match status" value="1"/>
</dbReference>
<feature type="transmembrane region" description="Helical" evidence="7">
    <location>
        <begin position="99"/>
        <end position="122"/>
    </location>
</feature>
<keyword evidence="3 7" id="KW-0812">Transmembrane</keyword>
<evidence type="ECO:0000256" key="3">
    <source>
        <dbReference type="ARBA" id="ARBA00022692"/>
    </source>
</evidence>
<feature type="region of interest" description="Disordered" evidence="6">
    <location>
        <begin position="1"/>
        <end position="23"/>
    </location>
</feature>
<proteinExistence type="predicted"/>
<feature type="transmembrane region" description="Helical" evidence="7">
    <location>
        <begin position="267"/>
        <end position="287"/>
    </location>
</feature>
<feature type="transmembrane region" description="Helical" evidence="7">
    <location>
        <begin position="333"/>
        <end position="353"/>
    </location>
</feature>
<protein>
    <submittedName>
        <fullName evidence="8">Oligosaccharide flippase family protein</fullName>
    </submittedName>
</protein>
<dbReference type="PANTHER" id="PTHR30250:SF28">
    <property type="entry name" value="POLYSACCHARIDE BIOSYNTHESIS PROTEIN"/>
    <property type="match status" value="1"/>
</dbReference>
<feature type="transmembrane region" description="Helical" evidence="7">
    <location>
        <begin position="134"/>
        <end position="153"/>
    </location>
</feature>
<feature type="transmembrane region" description="Helical" evidence="7">
    <location>
        <begin position="30"/>
        <end position="51"/>
    </location>
</feature>
<dbReference type="PANTHER" id="PTHR30250">
    <property type="entry name" value="PST FAMILY PREDICTED COLANIC ACID TRANSPORTER"/>
    <property type="match status" value="1"/>
</dbReference>
<feature type="compositionally biased region" description="Acidic residues" evidence="6">
    <location>
        <begin position="10"/>
        <end position="23"/>
    </location>
</feature>
<evidence type="ECO:0000256" key="6">
    <source>
        <dbReference type="SAM" id="MobiDB-lite"/>
    </source>
</evidence>
<name>A0ABD5Z0Z2_9EURY</name>
<feature type="transmembrane region" description="Helical" evidence="7">
    <location>
        <begin position="460"/>
        <end position="478"/>
    </location>
</feature>
<gene>
    <name evidence="8" type="ORF">ACFQJ9_05305</name>
</gene>
<dbReference type="Proteomes" id="UP001596447">
    <property type="component" value="Unassembled WGS sequence"/>
</dbReference>
<evidence type="ECO:0000256" key="7">
    <source>
        <dbReference type="SAM" id="Phobius"/>
    </source>
</evidence>
<evidence type="ECO:0000313" key="9">
    <source>
        <dbReference type="Proteomes" id="UP001596447"/>
    </source>
</evidence>
<dbReference type="RefSeq" id="WP_279528800.1">
    <property type="nucleotide sequence ID" value="NZ_CP122312.1"/>
</dbReference>
<keyword evidence="2" id="KW-1003">Cell membrane</keyword>
<keyword evidence="5 7" id="KW-0472">Membrane</keyword>
<evidence type="ECO:0000256" key="4">
    <source>
        <dbReference type="ARBA" id="ARBA00022989"/>
    </source>
</evidence>
<evidence type="ECO:0000256" key="1">
    <source>
        <dbReference type="ARBA" id="ARBA00004651"/>
    </source>
</evidence>
<evidence type="ECO:0000256" key="5">
    <source>
        <dbReference type="ARBA" id="ARBA00023136"/>
    </source>
</evidence>
<dbReference type="InterPro" id="IPR050833">
    <property type="entry name" value="Poly_Biosynth_Transport"/>
</dbReference>